<keyword evidence="3" id="KW-1185">Reference proteome</keyword>
<dbReference type="AlphaFoldDB" id="A0A4Q1KHZ4"/>
<gene>
    <name evidence="2" type="ORF">EQG66_08475</name>
</gene>
<dbReference type="EMBL" id="SBKP01000007">
    <property type="protein sequence ID" value="RXR28749.1"/>
    <property type="molecule type" value="Genomic_DNA"/>
</dbReference>
<organism evidence="2 3">
    <name type="scientific">Sphingobium fluviale</name>
    <dbReference type="NCBI Taxonomy" id="2506423"/>
    <lineage>
        <taxon>Bacteria</taxon>
        <taxon>Pseudomonadati</taxon>
        <taxon>Pseudomonadota</taxon>
        <taxon>Alphaproteobacteria</taxon>
        <taxon>Sphingomonadales</taxon>
        <taxon>Sphingomonadaceae</taxon>
        <taxon>Sphingobium</taxon>
    </lineage>
</organism>
<evidence type="ECO:0000313" key="3">
    <source>
        <dbReference type="Proteomes" id="UP000290958"/>
    </source>
</evidence>
<name>A0A4Q1KHZ4_9SPHN</name>
<reference evidence="3" key="1">
    <citation type="submission" date="2019-01" db="EMBL/GenBank/DDBJ databases">
        <title>Cytophagaceae bacterium strain CAR-16.</title>
        <authorList>
            <person name="Chen W.-M."/>
        </authorList>
    </citation>
    <scope>NUCLEOTIDE SEQUENCE [LARGE SCALE GENOMIC DNA]</scope>
    <source>
        <strain evidence="3">CHR27</strain>
    </source>
</reference>
<dbReference type="OrthoDB" id="7505350at2"/>
<feature type="coiled-coil region" evidence="1">
    <location>
        <begin position="70"/>
        <end position="133"/>
    </location>
</feature>
<proteinExistence type="predicted"/>
<evidence type="ECO:0000313" key="2">
    <source>
        <dbReference type="EMBL" id="RXR28749.1"/>
    </source>
</evidence>
<evidence type="ECO:0000256" key="1">
    <source>
        <dbReference type="SAM" id="Coils"/>
    </source>
</evidence>
<accession>A0A4Q1KHZ4</accession>
<evidence type="ECO:0008006" key="4">
    <source>
        <dbReference type="Google" id="ProtNLM"/>
    </source>
</evidence>
<protein>
    <recommendedName>
        <fullName evidence="4">Flagellar export protein FliJ</fullName>
    </recommendedName>
</protein>
<comment type="caution">
    <text evidence="2">The sequence shown here is derived from an EMBL/GenBank/DDBJ whole genome shotgun (WGS) entry which is preliminary data.</text>
</comment>
<dbReference type="RefSeq" id="WP_129404167.1">
    <property type="nucleotide sequence ID" value="NZ_SBKP01000007.1"/>
</dbReference>
<dbReference type="Proteomes" id="UP000290958">
    <property type="component" value="Unassembled WGS sequence"/>
</dbReference>
<sequence length="155" mass="17554">MKTPYDPVVRIGKRDVERLRDALRQEMVRVSGLVHEAAKLAQHVREECRLAELDATLRTDGWVRARKAQAEQIAQQRVDAETGLNQLREQALTAYGKLRAAEKTASAYLDKARAEAERKAQAEADDYDTARRLLKSKRRERLTRSIGAQEQADAA</sequence>
<keyword evidence="1" id="KW-0175">Coiled coil</keyword>